<evidence type="ECO:0000256" key="1">
    <source>
        <dbReference type="ARBA" id="ARBA00002738"/>
    </source>
</evidence>
<dbReference type="InterPro" id="IPR049566">
    <property type="entry name" value="WDR59_RTC1-like_RING_Znf"/>
</dbReference>
<dbReference type="SMART" id="SM00320">
    <property type="entry name" value="WD40"/>
    <property type="match status" value="4"/>
</dbReference>
<dbReference type="InterPro" id="IPR036322">
    <property type="entry name" value="WD40_repeat_dom_sf"/>
</dbReference>
<evidence type="ECO:0000313" key="10">
    <source>
        <dbReference type="EMBL" id="SGZ49788.1"/>
    </source>
</evidence>
<dbReference type="GO" id="GO:0035859">
    <property type="term" value="C:Seh1-associated complex"/>
    <property type="evidence" value="ECO:0007669"/>
    <property type="project" value="TreeGrafter"/>
</dbReference>
<keyword evidence="6" id="KW-0862">Zinc</keyword>
<dbReference type="Pfam" id="PF00400">
    <property type="entry name" value="WD40"/>
    <property type="match status" value="2"/>
</dbReference>
<evidence type="ECO:0000256" key="8">
    <source>
        <dbReference type="SAM" id="MobiDB-lite"/>
    </source>
</evidence>
<dbReference type="InterPro" id="IPR015943">
    <property type="entry name" value="WD40/YVTN_repeat-like_dom_sf"/>
</dbReference>
<feature type="repeat" description="WD" evidence="7">
    <location>
        <begin position="193"/>
        <end position="234"/>
    </location>
</feature>
<dbReference type="PROSITE" id="PS00678">
    <property type="entry name" value="WD_REPEATS_1"/>
    <property type="match status" value="2"/>
</dbReference>
<keyword evidence="6" id="KW-0479">Metal-binding</keyword>
<organism evidence="10 11">
    <name type="scientific">Sungouiella intermedia</name>
    <dbReference type="NCBI Taxonomy" id="45354"/>
    <lineage>
        <taxon>Eukaryota</taxon>
        <taxon>Fungi</taxon>
        <taxon>Dikarya</taxon>
        <taxon>Ascomycota</taxon>
        <taxon>Saccharomycotina</taxon>
        <taxon>Pichiomycetes</taxon>
        <taxon>Metschnikowiaceae</taxon>
        <taxon>Sungouiella</taxon>
    </lineage>
</organism>
<gene>
    <name evidence="10" type="ORF">SAMEA4029010_CIC11G00000002663</name>
</gene>
<dbReference type="PROSITE" id="PS50294">
    <property type="entry name" value="WD_REPEATS_REGION"/>
    <property type="match status" value="1"/>
</dbReference>
<proteinExistence type="predicted"/>
<reference evidence="10 11" key="1">
    <citation type="submission" date="2016-10" db="EMBL/GenBank/DDBJ databases">
        <authorList>
            <person name="de Groot N.N."/>
        </authorList>
    </citation>
    <scope>NUCLEOTIDE SEQUENCE [LARGE SCALE GENOMIC DNA]</scope>
    <source>
        <strain evidence="10 11">CBS 141442</strain>
    </source>
</reference>
<dbReference type="Proteomes" id="UP000182334">
    <property type="component" value="Chromosome II"/>
</dbReference>
<keyword evidence="4 7" id="KW-0853">WD repeat</keyword>
<evidence type="ECO:0000256" key="5">
    <source>
        <dbReference type="ARBA" id="ARBA00022737"/>
    </source>
</evidence>
<dbReference type="PROSITE" id="PS50089">
    <property type="entry name" value="ZF_RING_2"/>
    <property type="match status" value="1"/>
</dbReference>
<evidence type="ECO:0000256" key="7">
    <source>
        <dbReference type="PROSITE-ProRule" id="PRU00221"/>
    </source>
</evidence>
<dbReference type="GO" id="GO:0008270">
    <property type="term" value="F:zinc ion binding"/>
    <property type="evidence" value="ECO:0007669"/>
    <property type="project" value="UniProtKB-KW"/>
</dbReference>
<keyword evidence="11" id="KW-1185">Reference proteome</keyword>
<feature type="repeat" description="WD" evidence="7">
    <location>
        <begin position="105"/>
        <end position="141"/>
    </location>
</feature>
<evidence type="ECO:0000256" key="6">
    <source>
        <dbReference type="PROSITE-ProRule" id="PRU00175"/>
    </source>
</evidence>
<dbReference type="EMBL" id="LT635757">
    <property type="protein sequence ID" value="SGZ49788.1"/>
    <property type="molecule type" value="Genomic_DNA"/>
</dbReference>
<keyword evidence="6" id="KW-0863">Zinc-finger</keyword>
<dbReference type="PANTHER" id="PTHR46170:SF1">
    <property type="entry name" value="GATOR COMPLEX PROTEIN WDR59"/>
    <property type="match status" value="1"/>
</dbReference>
<dbReference type="GO" id="GO:0034198">
    <property type="term" value="P:cellular response to amino acid starvation"/>
    <property type="evidence" value="ECO:0007669"/>
    <property type="project" value="TreeGrafter"/>
</dbReference>
<protein>
    <submittedName>
        <fullName evidence="10">CIC11C00000002663</fullName>
    </submittedName>
</protein>
<sequence>MANPYESTTFWDSLSLRVDGAIGAMSLSPNGRDAVLAGRRGLFIIDLDDPFKAPRWLHHITSWEVADVQWSPHLAKPSWCISTSNQKALLWDLARPSNNAIQNVLHRHTRAITDINFHPVDPEMLATCSIDTFVYSWDMRTPRRPVGKWAEWRAGATQVKWNTANSYQICSSHHHSFYLWDSRKGSNPVLKIENAHSGKINGLSFSGFNDKLITCANDNTVKFWEVSSASRDGELQPTVCIRTDYPVARARSLPFGEDNCCGIMPSRGGGDAVHIVNYEEAYERAQSLGETAVMDAIPDYSYKGHNGRLKDFLWRTQHEKYQGFESKHAWKEYQLVTWSSQDFDLKLWPHDEKLYNIVNYNPLHQKLLDSLVSSVERLEFESQSHVSTPDSEVNEEAAMNKSSSMNYTTYSAEPPLSVTDLAKETNGDILSTWALFKIKQSQESQGGTSQLNHLNWISGVRMGRKAPRIGADTQTIEDDDGPSNLGEEVSIVGHKFPKIRFEKISVSTGHIVLSLRGPVPTSPGDESSEQVLENERKEGPADMDDITSPNTSAIAALAPLTPIPTISNAGPITPSTAVTTTNGPSIPSQNIQKSQSTPSNHNFTPKTPGNSRQVPLSNNTPAAAPLADTTVAAASNVETSQEQKLIFIRLEIKFPKMYPFLEDMELGRGRPSARQKKYNQVRFDIEETHELSPKIKKEMLSNLRTIAQFYTNKYNKFCLEPCLRYLLGDKIELDDNLMLDSSDNDSVNNLGEVSSIEVGNEDWVDDLIDQHEAANGLLKDLSVSADDEDDDDGDIFPTANDALTNSGELERALETSVLGSPHLADTTDGNIRHDSTPVPKGCGVVWTRTGQLVCFFIPKSNEHETEKTLQKFNIFKFTDSGFSLRSSHYHHHHGSDPSKSENESVMSDDDEGGLASSSQPNSDDEGDTSDPYSSDFSFSNDWDEMLEDDIPSRSRIPGIFKGSVGLGRKLLAQENGRGSINRTISGRGTGSNYKSSIHDDNILRSTKKARKTKKSKNIIAILDFSHLLPDKYELACDYRVLGDEPPILAKHNYHVALEHGYKEIANVWRIVEMILIKDVRMTDIELLAKGILNPSVAHKGHFYWGNHPFGHTWLVKELFDYFEKRGNLQMLAMLSCILFENVSNMRSNTGGVFTVPIHTPYSALPPHPSLTVMREFGLISPELETSATPSQLPLSILGSPGSRKNSVMSGRESLFSRLIPNSIEQPTRSESPSKVGSLRKLLPGSPYLETLLSFEQNNLKTSKSFDGIKKFPKGPIARKPSRSIQMKKGSALNNTILLKLRQRPPPTITIEMKNVPGADYFENIYSSSLLSELDPMKLWSYRDQYSEMLYSWGLPFHRIKILKFNYPEDTHRTEMLLSGDVYKINFGYRYRKALSANQLLVTPITPIPTAKSNSWNTRKRNKLQYCALCGLLISKRVVICTFCEHVLHSHCATSWWSISSNDDETTLECPTGCGCQCLDHRM</sequence>
<accession>A0A1L0CZY2</accession>
<feature type="region of interest" description="Disordered" evidence="8">
    <location>
        <begin position="886"/>
        <end position="934"/>
    </location>
</feature>
<dbReference type="PROSITE" id="PS50082">
    <property type="entry name" value="WD_REPEATS_2"/>
    <property type="match status" value="2"/>
</dbReference>
<dbReference type="Gene3D" id="2.130.10.10">
    <property type="entry name" value="YVTN repeat-like/Quinoprotein amine dehydrogenase"/>
    <property type="match status" value="1"/>
</dbReference>
<dbReference type="Pfam" id="PF17120">
    <property type="entry name" value="zf-RING_16"/>
    <property type="match status" value="1"/>
</dbReference>
<comment type="subcellular location">
    <subcellularLocation>
        <location evidence="2">Vacuole</location>
    </subcellularLocation>
</comment>
<feature type="region of interest" description="Disordered" evidence="8">
    <location>
        <begin position="563"/>
        <end position="623"/>
    </location>
</feature>
<evidence type="ECO:0000256" key="2">
    <source>
        <dbReference type="ARBA" id="ARBA00004116"/>
    </source>
</evidence>
<dbReference type="InterPro" id="IPR019775">
    <property type="entry name" value="WD40_repeat_CS"/>
</dbReference>
<dbReference type="PANTHER" id="PTHR46170">
    <property type="entry name" value="GATOR COMPLEX PROTEIN WDR59"/>
    <property type="match status" value="1"/>
</dbReference>
<dbReference type="InterPro" id="IPR001680">
    <property type="entry name" value="WD40_rpt"/>
</dbReference>
<evidence type="ECO:0000256" key="3">
    <source>
        <dbReference type="ARBA" id="ARBA00022554"/>
    </source>
</evidence>
<name>A0A1L0CZY2_9ASCO</name>
<keyword evidence="3" id="KW-0926">Vacuole</keyword>
<keyword evidence="5" id="KW-0677">Repeat</keyword>
<evidence type="ECO:0000313" key="11">
    <source>
        <dbReference type="Proteomes" id="UP000182334"/>
    </source>
</evidence>
<dbReference type="GO" id="GO:0005774">
    <property type="term" value="C:vacuolar membrane"/>
    <property type="evidence" value="ECO:0007669"/>
    <property type="project" value="TreeGrafter"/>
</dbReference>
<dbReference type="OrthoDB" id="311712at2759"/>
<feature type="region of interest" description="Disordered" evidence="8">
    <location>
        <begin position="516"/>
        <end position="546"/>
    </location>
</feature>
<dbReference type="SUPFAM" id="SSF50978">
    <property type="entry name" value="WD40 repeat-like"/>
    <property type="match status" value="1"/>
</dbReference>
<feature type="compositionally biased region" description="Polar residues" evidence="8">
    <location>
        <begin position="567"/>
        <end position="619"/>
    </location>
</feature>
<comment type="function">
    <text evidence="1">May be involved in a process influencing telomere capping.</text>
</comment>
<dbReference type="InterPro" id="IPR001841">
    <property type="entry name" value="Znf_RING"/>
</dbReference>
<evidence type="ECO:0000259" key="9">
    <source>
        <dbReference type="PROSITE" id="PS50089"/>
    </source>
</evidence>
<dbReference type="InterPro" id="IPR049567">
    <property type="entry name" value="WDR59-like"/>
</dbReference>
<dbReference type="GO" id="GO:1904263">
    <property type="term" value="P:positive regulation of TORC1 signaling"/>
    <property type="evidence" value="ECO:0007669"/>
    <property type="project" value="TreeGrafter"/>
</dbReference>
<evidence type="ECO:0000256" key="4">
    <source>
        <dbReference type="ARBA" id="ARBA00022574"/>
    </source>
</evidence>
<dbReference type="STRING" id="45354.A0A1L0CZY2"/>
<dbReference type="GO" id="GO:0035591">
    <property type="term" value="F:signaling adaptor activity"/>
    <property type="evidence" value="ECO:0007669"/>
    <property type="project" value="TreeGrafter"/>
</dbReference>
<feature type="domain" description="RING-type" evidence="9">
    <location>
        <begin position="1426"/>
        <end position="1470"/>
    </location>
</feature>